<proteinExistence type="predicted"/>
<keyword evidence="3" id="KW-1185">Reference proteome</keyword>
<dbReference type="EMBL" id="CAUYUJ010005002">
    <property type="protein sequence ID" value="CAK0811880.1"/>
    <property type="molecule type" value="Genomic_DNA"/>
</dbReference>
<accession>A0ABN9QZL6</accession>
<feature type="compositionally biased region" description="Low complexity" evidence="1">
    <location>
        <begin position="30"/>
        <end position="40"/>
    </location>
</feature>
<dbReference type="Proteomes" id="UP001189429">
    <property type="component" value="Unassembled WGS sequence"/>
</dbReference>
<name>A0ABN9QZL6_9DINO</name>
<evidence type="ECO:0000313" key="2">
    <source>
        <dbReference type="EMBL" id="CAK0811880.1"/>
    </source>
</evidence>
<feature type="region of interest" description="Disordered" evidence="1">
    <location>
        <begin position="1"/>
        <end position="66"/>
    </location>
</feature>
<evidence type="ECO:0000313" key="3">
    <source>
        <dbReference type="Proteomes" id="UP001189429"/>
    </source>
</evidence>
<organism evidence="2 3">
    <name type="scientific">Prorocentrum cordatum</name>
    <dbReference type="NCBI Taxonomy" id="2364126"/>
    <lineage>
        <taxon>Eukaryota</taxon>
        <taxon>Sar</taxon>
        <taxon>Alveolata</taxon>
        <taxon>Dinophyceae</taxon>
        <taxon>Prorocentrales</taxon>
        <taxon>Prorocentraceae</taxon>
        <taxon>Prorocentrum</taxon>
    </lineage>
</organism>
<protein>
    <submittedName>
        <fullName evidence="2">Uncharacterized protein</fullName>
    </submittedName>
</protein>
<gene>
    <name evidence="2" type="ORF">PCOR1329_LOCUS16341</name>
</gene>
<feature type="compositionally biased region" description="Low complexity" evidence="1">
    <location>
        <begin position="8"/>
        <end position="19"/>
    </location>
</feature>
<reference evidence="2" key="1">
    <citation type="submission" date="2023-10" db="EMBL/GenBank/DDBJ databases">
        <authorList>
            <person name="Chen Y."/>
            <person name="Shah S."/>
            <person name="Dougan E. K."/>
            <person name="Thang M."/>
            <person name="Chan C."/>
        </authorList>
    </citation>
    <scope>NUCLEOTIDE SEQUENCE [LARGE SCALE GENOMIC DNA]</scope>
</reference>
<feature type="region of interest" description="Disordered" evidence="1">
    <location>
        <begin position="99"/>
        <end position="131"/>
    </location>
</feature>
<comment type="caution">
    <text evidence="2">The sequence shown here is derived from an EMBL/GenBank/DDBJ whole genome shotgun (WGS) entry which is preliminary data.</text>
</comment>
<sequence length="145" mass="15802">MSGPPRMTTGGAPGATFTGQLHTQLRGAREAAAAAAAEEGMVAERERERKNRSRGLSPIQKRSTQDGNRFEASLLQICSLQLCRKTDAKYQRTSIRVCQERQHAGAGERARERDEGLPVEKRPSSPRRDHTVQATALVASLCCAS</sequence>
<evidence type="ECO:0000256" key="1">
    <source>
        <dbReference type="SAM" id="MobiDB-lite"/>
    </source>
</evidence>